<evidence type="ECO:0000313" key="18">
    <source>
        <dbReference type="EMBL" id="MDQ0446514.1"/>
    </source>
</evidence>
<keyword evidence="9 15" id="KW-0238">DNA-binding</keyword>
<dbReference type="SUPFAM" id="SSF46946">
    <property type="entry name" value="S13-like H2TH domain"/>
    <property type="match status" value="1"/>
</dbReference>
<dbReference type="Pfam" id="PF06831">
    <property type="entry name" value="H2TH"/>
    <property type="match status" value="1"/>
</dbReference>
<dbReference type="EMBL" id="JAUSVP010000002">
    <property type="protein sequence ID" value="MDQ0446514.1"/>
    <property type="molecule type" value="Genomic_DNA"/>
</dbReference>
<dbReference type="NCBIfam" id="NF002211">
    <property type="entry name" value="PRK01103.1"/>
    <property type="match status" value="1"/>
</dbReference>
<evidence type="ECO:0000256" key="7">
    <source>
        <dbReference type="ARBA" id="ARBA00022801"/>
    </source>
</evidence>
<comment type="caution">
    <text evidence="18">The sequence shown here is derived from an EMBL/GenBank/DDBJ whole genome shotgun (WGS) entry which is preliminary data.</text>
</comment>
<dbReference type="PROSITE" id="PS01242">
    <property type="entry name" value="ZF_FPG_1"/>
    <property type="match status" value="1"/>
</dbReference>
<dbReference type="Pfam" id="PF06827">
    <property type="entry name" value="zf-FPG_IleRS"/>
    <property type="match status" value="1"/>
</dbReference>
<comment type="function">
    <text evidence="15">Involved in base excision repair of DNA damaged by oxidation or by mutagenic agents. Acts as DNA glycosylase that recognizes and removes damaged bases. Has a preference for oxidized purines, such as 7,8-dihydro-8-oxoguanine (8-oxoG). Has AP (apurinic/apyrimidinic) lyase activity and introduces nicks in the DNA strand. Cleaves the DNA backbone by beta-delta elimination to generate a single-strand break at the site of the removed base with both 3'- and 5'-phosphates.</text>
</comment>
<feature type="active site" description="Schiff-base intermediate with DNA" evidence="15">
    <location>
        <position position="2"/>
    </location>
</feature>
<evidence type="ECO:0000259" key="17">
    <source>
        <dbReference type="PROSITE" id="PS51068"/>
    </source>
</evidence>
<reference evidence="18 19" key="1">
    <citation type="submission" date="2023-07" db="EMBL/GenBank/DDBJ databases">
        <title>Genomic Encyclopedia of Type Strains, Phase IV (KMG-IV): sequencing the most valuable type-strain genomes for metagenomic binning, comparative biology and taxonomic classification.</title>
        <authorList>
            <person name="Goeker M."/>
        </authorList>
    </citation>
    <scope>NUCLEOTIDE SEQUENCE [LARGE SCALE GENOMIC DNA]</scope>
    <source>
        <strain evidence="18 19">DSM 19013</strain>
    </source>
</reference>
<evidence type="ECO:0000256" key="13">
    <source>
        <dbReference type="ARBA" id="ARBA00023295"/>
    </source>
</evidence>
<evidence type="ECO:0000256" key="10">
    <source>
        <dbReference type="ARBA" id="ARBA00023204"/>
    </source>
</evidence>
<evidence type="ECO:0000259" key="16">
    <source>
        <dbReference type="PROSITE" id="PS51066"/>
    </source>
</evidence>
<feature type="binding site" evidence="15">
    <location>
        <position position="106"/>
    </location>
    <ligand>
        <name>DNA</name>
        <dbReference type="ChEBI" id="CHEBI:16991"/>
    </ligand>
</feature>
<evidence type="ECO:0000256" key="3">
    <source>
        <dbReference type="ARBA" id="ARBA00011245"/>
    </source>
</evidence>
<keyword evidence="10 15" id="KW-0234">DNA repair</keyword>
<dbReference type="InterPro" id="IPR035937">
    <property type="entry name" value="FPG_N"/>
</dbReference>
<dbReference type="PANTHER" id="PTHR22993:SF9">
    <property type="entry name" value="FORMAMIDOPYRIMIDINE-DNA GLYCOSYLASE"/>
    <property type="match status" value="1"/>
</dbReference>
<dbReference type="InterPro" id="IPR010663">
    <property type="entry name" value="Znf_FPG/IleRS"/>
</dbReference>
<keyword evidence="4 15" id="KW-0479">Metal-binding</keyword>
<comment type="similarity">
    <text evidence="2 15">Belongs to the FPG family.</text>
</comment>
<keyword evidence="12 15" id="KW-0511">Multifunctional enzyme</keyword>
<evidence type="ECO:0000256" key="1">
    <source>
        <dbReference type="ARBA" id="ARBA00001668"/>
    </source>
</evidence>
<comment type="cofactor">
    <cofactor evidence="15">
        <name>Zn(2+)</name>
        <dbReference type="ChEBI" id="CHEBI:29105"/>
    </cofactor>
    <text evidence="15">Binds 1 zinc ion per subunit.</text>
</comment>
<evidence type="ECO:0000256" key="8">
    <source>
        <dbReference type="ARBA" id="ARBA00022833"/>
    </source>
</evidence>
<evidence type="ECO:0000256" key="15">
    <source>
        <dbReference type="HAMAP-Rule" id="MF_00103"/>
    </source>
</evidence>
<evidence type="ECO:0000256" key="5">
    <source>
        <dbReference type="ARBA" id="ARBA00022763"/>
    </source>
</evidence>
<keyword evidence="11 15" id="KW-0456">Lyase</keyword>
<feature type="active site" description="Proton donor; for delta-elimination activity" evidence="15">
    <location>
        <position position="284"/>
    </location>
</feature>
<protein>
    <recommendedName>
        <fullName evidence="15">Formamidopyrimidine-DNA glycosylase</fullName>
        <shortName evidence="15">Fapy-DNA glycosylase</shortName>
        <ecNumber evidence="15">3.2.2.23</ecNumber>
    </recommendedName>
    <alternativeName>
        <fullName evidence="15">DNA-(apurinic or apyrimidinic site) lyase MutM</fullName>
        <shortName evidence="15">AP lyase MutM</shortName>
        <ecNumber evidence="15">4.2.99.18</ecNumber>
    </alternativeName>
</protein>
<proteinExistence type="inferred from homology"/>
<name>A0ABU0HVZ8_9HYPH</name>
<dbReference type="EC" id="4.2.99.18" evidence="15"/>
<feature type="binding site" evidence="15">
    <location>
        <position position="167"/>
    </location>
    <ligand>
        <name>DNA</name>
        <dbReference type="ChEBI" id="CHEBI:16991"/>
    </ligand>
</feature>
<sequence length="314" mass="33586">MPELPEVETVRRGLEPAMVGARFSRVTLRRPDLRFPFPPRFAARLEGRAVTALARRAKYLTAALDSGETLIMHLGMSGRFDVALPDGRNLSPGDFYLEGSQGVPKHDHVVMAMSTGATITYNDTRRFGFMDLVPSETLAESRHFARMGVEPLDGLTGAVIADLFRGKITPLKAALLDQRLIAGLGNIYVCEALHRARLHPEAPAGSLARPDGRPTAAANALAKAVVAVLNEAVRAGGSTLRDYAHTDGSTGAFQNAFRVYDRVGLACTRAGCGGQIARVVQAGRSTFFCASCQPESRQAASAGAAGRQFRHKSG</sequence>
<dbReference type="InterPro" id="IPR015886">
    <property type="entry name" value="H2TH_FPG"/>
</dbReference>
<dbReference type="InterPro" id="IPR012319">
    <property type="entry name" value="FPG_cat"/>
</dbReference>
<dbReference type="EC" id="3.2.2.23" evidence="15"/>
<dbReference type="InterPro" id="IPR020629">
    <property type="entry name" value="FPG_Glyclase"/>
</dbReference>
<dbReference type="RefSeq" id="WP_238201144.1">
    <property type="nucleotide sequence ID" value="NZ_BPQE01000002.1"/>
</dbReference>
<dbReference type="Gene3D" id="1.10.8.50">
    <property type="match status" value="1"/>
</dbReference>
<evidence type="ECO:0000256" key="4">
    <source>
        <dbReference type="ARBA" id="ARBA00022723"/>
    </source>
</evidence>
<feature type="domain" description="FPG-type" evidence="16">
    <location>
        <begin position="258"/>
        <end position="294"/>
    </location>
</feature>
<organism evidence="18 19">
    <name type="scientific">Methylobacterium aerolatum</name>
    <dbReference type="NCBI Taxonomy" id="418708"/>
    <lineage>
        <taxon>Bacteria</taxon>
        <taxon>Pseudomonadati</taxon>
        <taxon>Pseudomonadota</taxon>
        <taxon>Alphaproteobacteria</taxon>
        <taxon>Hyphomicrobiales</taxon>
        <taxon>Methylobacteriaceae</taxon>
        <taxon>Methylobacterium</taxon>
    </lineage>
</organism>
<evidence type="ECO:0000256" key="2">
    <source>
        <dbReference type="ARBA" id="ARBA00009409"/>
    </source>
</evidence>
<feature type="binding site" evidence="15">
    <location>
        <position position="125"/>
    </location>
    <ligand>
        <name>DNA</name>
        <dbReference type="ChEBI" id="CHEBI:16991"/>
    </ligand>
</feature>
<dbReference type="PROSITE" id="PS51066">
    <property type="entry name" value="ZF_FPG_2"/>
    <property type="match status" value="1"/>
</dbReference>
<dbReference type="InterPro" id="IPR010979">
    <property type="entry name" value="Ribosomal_uS13-like_H2TH"/>
</dbReference>
<evidence type="ECO:0000313" key="19">
    <source>
        <dbReference type="Proteomes" id="UP001231124"/>
    </source>
</evidence>
<dbReference type="Pfam" id="PF01149">
    <property type="entry name" value="Fapy_DNA_glyco"/>
    <property type="match status" value="1"/>
</dbReference>
<evidence type="ECO:0000256" key="12">
    <source>
        <dbReference type="ARBA" id="ARBA00023268"/>
    </source>
</evidence>
<feature type="active site" description="Proton donor; for beta-elimination activity" evidence="15">
    <location>
        <position position="58"/>
    </location>
</feature>
<dbReference type="InterPro" id="IPR015887">
    <property type="entry name" value="DNA_glyclase_Znf_dom_DNA_BS"/>
</dbReference>
<dbReference type="CDD" id="cd08966">
    <property type="entry name" value="EcFpg-like_N"/>
    <property type="match status" value="1"/>
</dbReference>
<comment type="catalytic activity">
    <reaction evidence="1 15">
        <text>Hydrolysis of DNA containing ring-opened 7-methylguanine residues, releasing 2,6-diamino-4-hydroxy-5-(N-methyl)formamidopyrimidine.</text>
        <dbReference type="EC" id="3.2.2.23"/>
    </reaction>
</comment>
<keyword evidence="6 15" id="KW-0863">Zinc-finger</keyword>
<dbReference type="GO" id="GO:0140078">
    <property type="term" value="F:class I DNA-(apurinic or apyrimidinic site) endonuclease activity"/>
    <property type="evidence" value="ECO:0007669"/>
    <property type="project" value="UniProtKB-EC"/>
</dbReference>
<dbReference type="SUPFAM" id="SSF57716">
    <property type="entry name" value="Glucocorticoid receptor-like (DNA-binding domain)"/>
    <property type="match status" value="1"/>
</dbReference>
<keyword evidence="13 15" id="KW-0326">Glycosidase</keyword>
<dbReference type="SMART" id="SM00898">
    <property type="entry name" value="Fapy_DNA_glyco"/>
    <property type="match status" value="1"/>
</dbReference>
<dbReference type="PANTHER" id="PTHR22993">
    <property type="entry name" value="FORMAMIDOPYRIMIDINE-DNA GLYCOSYLASE"/>
    <property type="match status" value="1"/>
</dbReference>
<comment type="subunit">
    <text evidence="3 15">Monomer.</text>
</comment>
<dbReference type="PROSITE" id="PS51068">
    <property type="entry name" value="FPG_CAT"/>
    <property type="match status" value="1"/>
</dbReference>
<evidence type="ECO:0000256" key="9">
    <source>
        <dbReference type="ARBA" id="ARBA00023125"/>
    </source>
</evidence>
<evidence type="ECO:0000256" key="14">
    <source>
        <dbReference type="ARBA" id="ARBA00044632"/>
    </source>
</evidence>
<dbReference type="SUPFAM" id="SSF81624">
    <property type="entry name" value="N-terminal domain of MutM-like DNA repair proteins"/>
    <property type="match status" value="1"/>
</dbReference>
<dbReference type="NCBIfam" id="TIGR00577">
    <property type="entry name" value="fpg"/>
    <property type="match status" value="1"/>
</dbReference>
<dbReference type="Proteomes" id="UP001231124">
    <property type="component" value="Unassembled WGS sequence"/>
</dbReference>
<accession>A0ABU0HVZ8</accession>
<dbReference type="InterPro" id="IPR000214">
    <property type="entry name" value="Znf_DNA_glyclase/AP_lyase"/>
</dbReference>
<feature type="domain" description="Formamidopyrimidine-DNA glycosylase catalytic" evidence="17">
    <location>
        <begin position="2"/>
        <end position="128"/>
    </location>
</feature>
<dbReference type="GO" id="GO:0008534">
    <property type="term" value="F:oxidized purine nucleobase lesion DNA N-glycosylase activity"/>
    <property type="evidence" value="ECO:0007669"/>
    <property type="project" value="UniProtKB-EC"/>
</dbReference>
<keyword evidence="8 15" id="KW-0862">Zinc</keyword>
<evidence type="ECO:0000256" key="11">
    <source>
        <dbReference type="ARBA" id="ARBA00023239"/>
    </source>
</evidence>
<dbReference type="Gene3D" id="3.20.190.10">
    <property type="entry name" value="MutM-like, N-terminal"/>
    <property type="match status" value="1"/>
</dbReference>
<evidence type="ECO:0000256" key="6">
    <source>
        <dbReference type="ARBA" id="ARBA00022771"/>
    </source>
</evidence>
<keyword evidence="7 15" id="KW-0378">Hydrolase</keyword>
<keyword evidence="19" id="KW-1185">Reference proteome</keyword>
<keyword evidence="5 15" id="KW-0227">DNA damage</keyword>
<feature type="active site" description="Proton donor" evidence="15">
    <location>
        <position position="3"/>
    </location>
</feature>
<dbReference type="HAMAP" id="MF_00103">
    <property type="entry name" value="Fapy_DNA_glycosyl"/>
    <property type="match status" value="1"/>
</dbReference>
<comment type="catalytic activity">
    <reaction evidence="14 15">
        <text>2'-deoxyribonucleotide-(2'-deoxyribose 5'-phosphate)-2'-deoxyribonucleotide-DNA = a 3'-end 2'-deoxyribonucleotide-(2,3-dehydro-2,3-deoxyribose 5'-phosphate)-DNA + a 5'-end 5'-phospho-2'-deoxyribonucleoside-DNA + H(+)</text>
        <dbReference type="Rhea" id="RHEA:66592"/>
        <dbReference type="Rhea" id="RHEA-COMP:13180"/>
        <dbReference type="Rhea" id="RHEA-COMP:16897"/>
        <dbReference type="Rhea" id="RHEA-COMP:17067"/>
        <dbReference type="ChEBI" id="CHEBI:15378"/>
        <dbReference type="ChEBI" id="CHEBI:136412"/>
        <dbReference type="ChEBI" id="CHEBI:157695"/>
        <dbReference type="ChEBI" id="CHEBI:167181"/>
        <dbReference type="EC" id="4.2.99.18"/>
    </reaction>
</comment>
<dbReference type="SMART" id="SM01232">
    <property type="entry name" value="H2TH"/>
    <property type="match status" value="1"/>
</dbReference>
<gene>
    <name evidence="15" type="primary">mutM</name>
    <name evidence="15" type="synonym">fpg</name>
    <name evidence="18" type="ORF">QO012_001003</name>
</gene>